<gene>
    <name evidence="2" type="ORF">CS347_00930</name>
</gene>
<dbReference type="Proteomes" id="UP000282741">
    <property type="component" value="Chromosome"/>
</dbReference>
<evidence type="ECO:0000313" key="2">
    <source>
        <dbReference type="EMBL" id="AZW15451.1"/>
    </source>
</evidence>
<proteinExistence type="predicted"/>
<dbReference type="EMBL" id="CP024172">
    <property type="protein sequence ID" value="AZW15451.1"/>
    <property type="molecule type" value="Genomic_DNA"/>
</dbReference>
<evidence type="ECO:0000313" key="3">
    <source>
        <dbReference type="Proteomes" id="UP000282741"/>
    </source>
</evidence>
<dbReference type="Pfam" id="PF13663">
    <property type="entry name" value="DUF4148"/>
    <property type="match status" value="2"/>
</dbReference>
<dbReference type="GeneID" id="92997570"/>
<organism evidence="2 3">
    <name type="scientific">Bordetella hinzii</name>
    <dbReference type="NCBI Taxonomy" id="103855"/>
    <lineage>
        <taxon>Bacteria</taxon>
        <taxon>Pseudomonadati</taxon>
        <taxon>Pseudomonadota</taxon>
        <taxon>Betaproteobacteria</taxon>
        <taxon>Burkholderiales</taxon>
        <taxon>Alcaligenaceae</taxon>
        <taxon>Bordetella</taxon>
    </lineage>
</organism>
<name>A0AAN1RST9_9BORD</name>
<reference evidence="3" key="1">
    <citation type="submission" date="2017-10" db="EMBL/GenBank/DDBJ databases">
        <title>Whole genome sequencing of various Bordetella species.</title>
        <authorList>
            <person name="Weigand M.R."/>
            <person name="Loparev V."/>
            <person name="Peng Y."/>
            <person name="Bowden K.E."/>
            <person name="Tondella M.L."/>
            <person name="Williams M.M."/>
        </authorList>
    </citation>
    <scope>NUCLEOTIDE SEQUENCE [LARGE SCALE GENOMIC DNA]</scope>
    <source>
        <strain evidence="3">H720</strain>
    </source>
</reference>
<accession>A0AAN1RST9</accession>
<sequence length="101" mass="10286">MKTLVSALMLSAVFVGAAQAGELDWPPAQDSHATATRAQVQSDLQAARQAGLLASGEEDYPVTAYAAAGQASRSQVKAELAAARAQGLTDSGELDYPPVAG</sequence>
<evidence type="ECO:0000256" key="1">
    <source>
        <dbReference type="SAM" id="SignalP"/>
    </source>
</evidence>
<dbReference type="KEGG" id="bhz:ACR54_01456"/>
<feature type="chain" id="PRO_5042854591" evidence="1">
    <location>
        <begin position="21"/>
        <end position="101"/>
    </location>
</feature>
<dbReference type="RefSeq" id="WP_029579445.1">
    <property type="nucleotide sequence ID" value="NZ_CP012076.1"/>
</dbReference>
<keyword evidence="1" id="KW-0732">Signal</keyword>
<feature type="signal peptide" evidence="1">
    <location>
        <begin position="1"/>
        <end position="20"/>
    </location>
</feature>
<protein>
    <submittedName>
        <fullName evidence="2">DUF4148 domain-containing protein</fullName>
    </submittedName>
</protein>
<dbReference type="AlphaFoldDB" id="A0AAN1RST9"/>
<dbReference type="InterPro" id="IPR025421">
    <property type="entry name" value="DUF4148"/>
</dbReference>